<evidence type="ECO:0000313" key="2">
    <source>
        <dbReference type="EMBL" id="SDY05378.1"/>
    </source>
</evidence>
<keyword evidence="1" id="KW-0812">Transmembrane</keyword>
<dbReference type="EMBL" id="FNPG01000007">
    <property type="protein sequence ID" value="SDY05378.1"/>
    <property type="molecule type" value="Genomic_DNA"/>
</dbReference>
<organism evidence="2 3">
    <name type="scientific">Lachnobacterium bovis DSM 14045</name>
    <dbReference type="NCBI Taxonomy" id="1122142"/>
    <lineage>
        <taxon>Bacteria</taxon>
        <taxon>Bacillati</taxon>
        <taxon>Bacillota</taxon>
        <taxon>Clostridia</taxon>
        <taxon>Lachnospirales</taxon>
        <taxon>Lachnospiraceae</taxon>
        <taxon>Lachnobacterium</taxon>
    </lineage>
</organism>
<keyword evidence="1" id="KW-1133">Transmembrane helix</keyword>
<feature type="transmembrane region" description="Helical" evidence="1">
    <location>
        <begin position="12"/>
        <end position="35"/>
    </location>
</feature>
<keyword evidence="1" id="KW-0472">Membrane</keyword>
<name>A0A1H3GRW2_9FIRM</name>
<sequence length="149" mass="17664">MKKITNHQSSLFLIELMINLLLFLTILGLCMQFFIKSTKLTESSKELHDSTIICSRIANIFEHGNNDFESLLVAFPYSTDLHDHLIIYFDNNFQNAPEKKSKYYCLVKITNNRKHYSKILISCYNRKNKTRIYSLKSNRYLQKHVIDYN</sequence>
<keyword evidence="3" id="KW-1185">Reference proteome</keyword>
<proteinExistence type="predicted"/>
<evidence type="ECO:0000313" key="3">
    <source>
        <dbReference type="Proteomes" id="UP000183918"/>
    </source>
</evidence>
<reference evidence="2 3" key="1">
    <citation type="submission" date="2016-10" db="EMBL/GenBank/DDBJ databases">
        <authorList>
            <person name="de Groot N.N."/>
        </authorList>
    </citation>
    <scope>NUCLEOTIDE SEQUENCE [LARGE SCALE GENOMIC DNA]</scope>
    <source>
        <strain evidence="2 3">DSM 14045</strain>
    </source>
</reference>
<evidence type="ECO:0000256" key="1">
    <source>
        <dbReference type="SAM" id="Phobius"/>
    </source>
</evidence>
<dbReference type="OrthoDB" id="1655097at2"/>
<accession>A0A1H3GRW2</accession>
<gene>
    <name evidence="2" type="ORF">SAMN02910414_00611</name>
</gene>
<dbReference type="STRING" id="1122142.SAMN02910414_00611"/>
<dbReference type="RefSeq" id="WP_074716073.1">
    <property type="nucleotide sequence ID" value="NZ_FNPG01000007.1"/>
</dbReference>
<dbReference type="AlphaFoldDB" id="A0A1H3GRW2"/>
<protein>
    <recommendedName>
        <fullName evidence="4">Prepilin-type N-terminal cleavage/methylation domain-containing protein</fullName>
    </recommendedName>
</protein>
<dbReference type="Proteomes" id="UP000183918">
    <property type="component" value="Unassembled WGS sequence"/>
</dbReference>
<evidence type="ECO:0008006" key="4">
    <source>
        <dbReference type="Google" id="ProtNLM"/>
    </source>
</evidence>